<protein>
    <submittedName>
        <fullName evidence="1">Uncharacterized protein</fullName>
    </submittedName>
</protein>
<dbReference type="EMBL" id="JAKOGI010000382">
    <property type="protein sequence ID" value="KAJ8435837.1"/>
    <property type="molecule type" value="Genomic_DNA"/>
</dbReference>
<keyword evidence="2" id="KW-1185">Reference proteome</keyword>
<reference evidence="1" key="1">
    <citation type="submission" date="2022-04" db="EMBL/GenBank/DDBJ databases">
        <title>Carnegiea gigantea Genome sequencing and assembly v2.</title>
        <authorList>
            <person name="Copetti D."/>
            <person name="Sanderson M.J."/>
            <person name="Burquez A."/>
            <person name="Wojciechowski M.F."/>
        </authorList>
    </citation>
    <scope>NUCLEOTIDE SEQUENCE</scope>
    <source>
        <strain evidence="1">SGP5-SGP5p</strain>
        <tissue evidence="1">Aerial part</tissue>
    </source>
</reference>
<dbReference type="Proteomes" id="UP001153076">
    <property type="component" value="Unassembled WGS sequence"/>
</dbReference>
<dbReference type="PANTHER" id="PTHR33116">
    <property type="entry name" value="REVERSE TRANSCRIPTASE ZINC-BINDING DOMAIN-CONTAINING PROTEIN-RELATED-RELATED"/>
    <property type="match status" value="1"/>
</dbReference>
<proteinExistence type="predicted"/>
<dbReference type="OrthoDB" id="1111281at2759"/>
<gene>
    <name evidence="1" type="ORF">Cgig2_003860</name>
</gene>
<organism evidence="1 2">
    <name type="scientific">Carnegiea gigantea</name>
    <dbReference type="NCBI Taxonomy" id="171969"/>
    <lineage>
        <taxon>Eukaryota</taxon>
        <taxon>Viridiplantae</taxon>
        <taxon>Streptophyta</taxon>
        <taxon>Embryophyta</taxon>
        <taxon>Tracheophyta</taxon>
        <taxon>Spermatophyta</taxon>
        <taxon>Magnoliopsida</taxon>
        <taxon>eudicotyledons</taxon>
        <taxon>Gunneridae</taxon>
        <taxon>Pentapetalae</taxon>
        <taxon>Caryophyllales</taxon>
        <taxon>Cactineae</taxon>
        <taxon>Cactaceae</taxon>
        <taxon>Cactoideae</taxon>
        <taxon>Echinocereeae</taxon>
        <taxon>Carnegiea</taxon>
    </lineage>
</organism>
<name>A0A9Q1QBB0_9CARY</name>
<dbReference type="AlphaFoldDB" id="A0A9Q1QBB0"/>
<comment type="caution">
    <text evidence="1">The sequence shown here is derived from an EMBL/GenBank/DDBJ whole genome shotgun (WGS) entry which is preliminary data.</text>
</comment>
<accession>A0A9Q1QBB0</accession>
<evidence type="ECO:0000313" key="1">
    <source>
        <dbReference type="EMBL" id="KAJ8435837.1"/>
    </source>
</evidence>
<sequence length="263" mass="31013">MDLIWGSLHRVFPCKSQAKITLWATNNISFAGRAQLLNSVIFGMFNYWATIFVLPQEVIDQMNQICRNYPWGGIVDYQRSPFTSWSTTYTPKKYGGIEFGAWNKANIAKIIWAIAEKKDLLWVKWVHGRYLKNQDWWDYQAPPDCSWYWKKLMATKELFKKGISNRATWQWPEGQHYTAKKYWLAIKQWWPTTIVTSSTSNFMHSILTLKGPKKEKMIAHAIYAAGIYQTWRTRNEKTFAQHQLPAQTQFKHTKNTLHRASLH</sequence>
<evidence type="ECO:0000313" key="2">
    <source>
        <dbReference type="Proteomes" id="UP001153076"/>
    </source>
</evidence>
<dbReference type="PANTHER" id="PTHR33116:SF84">
    <property type="entry name" value="RNA-DIRECTED DNA POLYMERASE"/>
    <property type="match status" value="1"/>
</dbReference>